<organism evidence="2 3">
    <name type="scientific">Streptomyces fumanus</name>
    <dbReference type="NCBI Taxonomy" id="67302"/>
    <lineage>
        <taxon>Bacteria</taxon>
        <taxon>Bacillati</taxon>
        <taxon>Actinomycetota</taxon>
        <taxon>Actinomycetes</taxon>
        <taxon>Kitasatosporales</taxon>
        <taxon>Streptomycetaceae</taxon>
        <taxon>Streptomyces</taxon>
    </lineage>
</organism>
<dbReference type="RefSeq" id="WP_190208311.1">
    <property type="nucleotide sequence ID" value="NZ_BNBI01000022.1"/>
</dbReference>
<evidence type="ECO:0008006" key="4">
    <source>
        <dbReference type="Google" id="ProtNLM"/>
    </source>
</evidence>
<reference evidence="2" key="2">
    <citation type="submission" date="2020-09" db="EMBL/GenBank/DDBJ databases">
        <authorList>
            <person name="Sun Q."/>
            <person name="Ohkuma M."/>
        </authorList>
    </citation>
    <scope>NUCLEOTIDE SEQUENCE</scope>
    <source>
        <strain evidence="2">JCM 4477</strain>
    </source>
</reference>
<evidence type="ECO:0000313" key="3">
    <source>
        <dbReference type="Proteomes" id="UP000630718"/>
    </source>
</evidence>
<feature type="compositionally biased region" description="Basic and acidic residues" evidence="1">
    <location>
        <begin position="1"/>
        <end position="17"/>
    </location>
</feature>
<sequence>MAKNRNNRDRKQPRAERAGQGTQAVLDREEELAPPLATPDEAPRGKRRKRFGHN</sequence>
<dbReference type="Proteomes" id="UP000630718">
    <property type="component" value="Unassembled WGS sequence"/>
</dbReference>
<dbReference type="EMBL" id="BNBI01000022">
    <property type="protein sequence ID" value="GHF32483.1"/>
    <property type="molecule type" value="Genomic_DNA"/>
</dbReference>
<proteinExistence type="predicted"/>
<reference evidence="2" key="1">
    <citation type="journal article" date="2014" name="Int. J. Syst. Evol. Microbiol.">
        <title>Complete genome sequence of Corynebacterium casei LMG S-19264T (=DSM 44701T), isolated from a smear-ripened cheese.</title>
        <authorList>
            <consortium name="US DOE Joint Genome Institute (JGI-PGF)"/>
            <person name="Walter F."/>
            <person name="Albersmeier A."/>
            <person name="Kalinowski J."/>
            <person name="Ruckert C."/>
        </authorList>
    </citation>
    <scope>NUCLEOTIDE SEQUENCE</scope>
    <source>
        <strain evidence="2">JCM 4477</strain>
    </source>
</reference>
<feature type="region of interest" description="Disordered" evidence="1">
    <location>
        <begin position="1"/>
        <end position="54"/>
    </location>
</feature>
<accession>A0A919EB64</accession>
<protein>
    <recommendedName>
        <fullName evidence="4">Small hydrophilic protein</fullName>
    </recommendedName>
</protein>
<name>A0A919EB64_9ACTN</name>
<evidence type="ECO:0000313" key="2">
    <source>
        <dbReference type="EMBL" id="GHF32483.1"/>
    </source>
</evidence>
<comment type="caution">
    <text evidence="2">The sequence shown here is derived from an EMBL/GenBank/DDBJ whole genome shotgun (WGS) entry which is preliminary data.</text>
</comment>
<gene>
    <name evidence="2" type="ORF">GCM10018772_67670</name>
</gene>
<dbReference type="AlphaFoldDB" id="A0A919EB64"/>
<evidence type="ECO:0000256" key="1">
    <source>
        <dbReference type="SAM" id="MobiDB-lite"/>
    </source>
</evidence>
<keyword evidence="3" id="KW-1185">Reference proteome</keyword>
<feature type="compositionally biased region" description="Basic residues" evidence="1">
    <location>
        <begin position="45"/>
        <end position="54"/>
    </location>
</feature>